<dbReference type="SUPFAM" id="SSF57667">
    <property type="entry name" value="beta-beta-alpha zinc fingers"/>
    <property type="match status" value="1"/>
</dbReference>
<dbReference type="PROSITE" id="PS00028">
    <property type="entry name" value="ZINC_FINGER_C2H2_1"/>
    <property type="match status" value="1"/>
</dbReference>
<evidence type="ECO:0000313" key="13">
    <source>
        <dbReference type="Proteomes" id="UP000245942"/>
    </source>
</evidence>
<feature type="region of interest" description="Disordered" evidence="10">
    <location>
        <begin position="168"/>
        <end position="213"/>
    </location>
</feature>
<dbReference type="SMART" id="SM00355">
    <property type="entry name" value="ZnF_C2H2"/>
    <property type="match status" value="3"/>
</dbReference>
<dbReference type="RefSeq" id="XP_025349856.1">
    <property type="nucleotide sequence ID" value="XM_025494032.1"/>
</dbReference>
<comment type="subcellular location">
    <subcellularLocation>
        <location evidence="1">Nucleus</location>
    </subcellularLocation>
</comment>
<dbReference type="PANTHER" id="PTHR24399">
    <property type="entry name" value="ZINC FINGER AND BTB DOMAIN-CONTAINING"/>
    <property type="match status" value="1"/>
</dbReference>
<gene>
    <name evidence="12" type="ORF">BCV69DRAFT_296677</name>
</gene>
<feature type="compositionally biased region" description="Polar residues" evidence="10">
    <location>
        <begin position="376"/>
        <end position="398"/>
    </location>
</feature>
<dbReference type="AlphaFoldDB" id="A0A316UBY2"/>
<keyword evidence="3" id="KW-0677">Repeat</keyword>
<accession>A0A316UBY2</accession>
<evidence type="ECO:0000256" key="5">
    <source>
        <dbReference type="ARBA" id="ARBA00022833"/>
    </source>
</evidence>
<dbReference type="InterPro" id="IPR013087">
    <property type="entry name" value="Znf_C2H2_type"/>
</dbReference>
<feature type="region of interest" description="Disordered" evidence="10">
    <location>
        <begin position="299"/>
        <end position="398"/>
    </location>
</feature>
<evidence type="ECO:0000256" key="7">
    <source>
        <dbReference type="ARBA" id="ARBA00023163"/>
    </source>
</evidence>
<feature type="region of interest" description="Disordered" evidence="10">
    <location>
        <begin position="480"/>
        <end position="525"/>
    </location>
</feature>
<dbReference type="GO" id="GO:0005654">
    <property type="term" value="C:nucleoplasm"/>
    <property type="evidence" value="ECO:0007669"/>
    <property type="project" value="TreeGrafter"/>
</dbReference>
<evidence type="ECO:0000256" key="4">
    <source>
        <dbReference type="ARBA" id="ARBA00022771"/>
    </source>
</evidence>
<dbReference type="GO" id="GO:0001227">
    <property type="term" value="F:DNA-binding transcription repressor activity, RNA polymerase II-specific"/>
    <property type="evidence" value="ECO:0007669"/>
    <property type="project" value="TreeGrafter"/>
</dbReference>
<evidence type="ECO:0000256" key="6">
    <source>
        <dbReference type="ARBA" id="ARBA00023015"/>
    </source>
</evidence>
<feature type="compositionally biased region" description="Polar residues" evidence="10">
    <location>
        <begin position="261"/>
        <end position="284"/>
    </location>
</feature>
<evidence type="ECO:0000256" key="9">
    <source>
        <dbReference type="PROSITE-ProRule" id="PRU00042"/>
    </source>
</evidence>
<dbReference type="GO" id="GO:0000978">
    <property type="term" value="F:RNA polymerase II cis-regulatory region sequence-specific DNA binding"/>
    <property type="evidence" value="ECO:0007669"/>
    <property type="project" value="TreeGrafter"/>
</dbReference>
<feature type="region of interest" description="Disordered" evidence="10">
    <location>
        <begin position="234"/>
        <end position="284"/>
    </location>
</feature>
<evidence type="ECO:0000256" key="2">
    <source>
        <dbReference type="ARBA" id="ARBA00022723"/>
    </source>
</evidence>
<feature type="domain" description="C2H2-type" evidence="11">
    <location>
        <begin position="624"/>
        <end position="653"/>
    </location>
</feature>
<dbReference type="Proteomes" id="UP000245942">
    <property type="component" value="Unassembled WGS sequence"/>
</dbReference>
<organism evidence="12 13">
    <name type="scientific">Pseudomicrostroma glucosiphilum</name>
    <dbReference type="NCBI Taxonomy" id="1684307"/>
    <lineage>
        <taxon>Eukaryota</taxon>
        <taxon>Fungi</taxon>
        <taxon>Dikarya</taxon>
        <taxon>Basidiomycota</taxon>
        <taxon>Ustilaginomycotina</taxon>
        <taxon>Exobasidiomycetes</taxon>
        <taxon>Microstromatales</taxon>
        <taxon>Microstromatales incertae sedis</taxon>
        <taxon>Pseudomicrostroma</taxon>
    </lineage>
</organism>
<dbReference type="Gene3D" id="3.30.160.60">
    <property type="entry name" value="Classic Zinc Finger"/>
    <property type="match status" value="3"/>
</dbReference>
<feature type="domain" description="C2H2-type" evidence="11">
    <location>
        <begin position="596"/>
        <end position="623"/>
    </location>
</feature>
<dbReference type="Pfam" id="PF00096">
    <property type="entry name" value="zf-C2H2"/>
    <property type="match status" value="2"/>
</dbReference>
<feature type="compositionally biased region" description="Polar residues" evidence="10">
    <location>
        <begin position="192"/>
        <end position="213"/>
    </location>
</feature>
<dbReference type="STRING" id="1684307.A0A316UBY2"/>
<dbReference type="PANTHER" id="PTHR24399:SF70">
    <property type="entry name" value="C2H2-TYPE DOMAIN-CONTAINING PROTEIN"/>
    <property type="match status" value="1"/>
</dbReference>
<keyword evidence="5" id="KW-0862">Zinc</keyword>
<evidence type="ECO:0000256" key="10">
    <source>
        <dbReference type="SAM" id="MobiDB-lite"/>
    </source>
</evidence>
<feature type="compositionally biased region" description="Polar residues" evidence="10">
    <location>
        <begin position="234"/>
        <end position="248"/>
    </location>
</feature>
<sequence>MADVASRPRTTDFAFMRRFNDDIDNSNTDNGDRSASAADYASLLAGSSLYLDQRLNPTSSLPANFEDTLQATQALLSSGNASSLVSDVTSATGAGVDEGPVSSEFQFPEIPAALLEQGPQYQYSAHTRMNVFAEGMPDDFGGLDFVGGTGDAYGLPLTSVPYGSAWNPSSSGSITADTLGQTTLSHPDRDQSSPSSASVQYGDQGSMASHDVSSATQDFLQLSGYHSANAFDGSQITQQRQMPSSNPSYDGYYTGLPKASSDGSLYQQPIGSLGNASSATHPQRSASLHLHQLNYNLPIGGSLQASPSTSRQQTNDDIGQPSSPKRMRTISSATATYPSALPHFQSPSTGHNYASLTRSQPSHLPLQEGQPALFDVSSSNNRMRADSGASSMTSTRYDTSVPQAIDRFGERASSGPAYFRSDWSDGVLQSVNRSGPPPRAPLQPFEADIALPTSSRNHRPLLVPSSISGLPATSVARDFRAQPGSSSSADGLGSGRTPRKNLNGGNGSTDDEMDDYPDAPPPNPRAVALAEAATTRQSGTQAQQDCLQALNETMNQSLEQDGVARCPFPHCTKTFAKHRSYNLKTHLRSHSQLKPFACSSCTRAFSRKHDLERHARVHSGDRPYICEVCGRGFPRSDALRRHWRVEKECGDKAGELDPNSAPGTSNMTSQASGMAALAPMSFSGAGAGNDASGRVGPDARYHITSGTSSFAPEAMGHRYGDAFPQGTSSSSSTLLGTGKRPRENW</sequence>
<feature type="compositionally biased region" description="Low complexity" evidence="10">
    <location>
        <begin position="726"/>
        <end position="738"/>
    </location>
</feature>
<dbReference type="GO" id="GO:0008270">
    <property type="term" value="F:zinc ion binding"/>
    <property type="evidence" value="ECO:0007669"/>
    <property type="project" value="UniProtKB-KW"/>
</dbReference>
<feature type="compositionally biased region" description="Polar residues" evidence="10">
    <location>
        <begin position="168"/>
        <end position="185"/>
    </location>
</feature>
<dbReference type="FunFam" id="3.30.160.60:FF:002343">
    <property type="entry name" value="Zinc finger protein 33A"/>
    <property type="match status" value="1"/>
</dbReference>
<keyword evidence="4 9" id="KW-0863">Zinc-finger</keyword>
<dbReference type="FunFam" id="3.30.160.60:FF:000303">
    <property type="entry name" value="Zinc finger protein 41"/>
    <property type="match status" value="1"/>
</dbReference>
<keyword evidence="8" id="KW-0539">Nucleus</keyword>
<dbReference type="InterPro" id="IPR036236">
    <property type="entry name" value="Znf_C2H2_sf"/>
</dbReference>
<reference evidence="12 13" key="1">
    <citation type="journal article" date="2018" name="Mol. Biol. Evol.">
        <title>Broad Genomic Sampling Reveals a Smut Pathogenic Ancestry of the Fungal Clade Ustilaginomycotina.</title>
        <authorList>
            <person name="Kijpornyongpan T."/>
            <person name="Mondo S.J."/>
            <person name="Barry K."/>
            <person name="Sandor L."/>
            <person name="Lee J."/>
            <person name="Lipzen A."/>
            <person name="Pangilinan J."/>
            <person name="LaButti K."/>
            <person name="Hainaut M."/>
            <person name="Henrissat B."/>
            <person name="Grigoriev I.V."/>
            <person name="Spatafora J.W."/>
            <person name="Aime M.C."/>
        </authorList>
    </citation>
    <scope>NUCLEOTIDE SEQUENCE [LARGE SCALE GENOMIC DNA]</scope>
    <source>
        <strain evidence="12 13">MCA 4718</strain>
    </source>
</reference>
<name>A0A316UBY2_9BASI</name>
<feature type="compositionally biased region" description="Polar residues" evidence="10">
    <location>
        <begin position="345"/>
        <end position="362"/>
    </location>
</feature>
<dbReference type="PROSITE" id="PS50157">
    <property type="entry name" value="ZINC_FINGER_C2H2_2"/>
    <property type="match status" value="2"/>
</dbReference>
<evidence type="ECO:0000313" key="12">
    <source>
        <dbReference type="EMBL" id="PWN22696.1"/>
    </source>
</evidence>
<proteinExistence type="predicted"/>
<keyword evidence="7" id="KW-0804">Transcription</keyword>
<keyword evidence="6" id="KW-0805">Transcription regulation</keyword>
<keyword evidence="2" id="KW-0479">Metal-binding</keyword>
<feature type="compositionally biased region" description="Polar residues" evidence="10">
    <location>
        <begin position="303"/>
        <end position="337"/>
    </location>
</feature>
<dbReference type="EMBL" id="KZ819322">
    <property type="protein sequence ID" value="PWN22696.1"/>
    <property type="molecule type" value="Genomic_DNA"/>
</dbReference>
<evidence type="ECO:0000256" key="8">
    <source>
        <dbReference type="ARBA" id="ARBA00023242"/>
    </source>
</evidence>
<dbReference type="GeneID" id="37015766"/>
<evidence type="ECO:0000256" key="1">
    <source>
        <dbReference type="ARBA" id="ARBA00004123"/>
    </source>
</evidence>
<protein>
    <recommendedName>
        <fullName evidence="11">C2H2-type domain-containing protein</fullName>
    </recommendedName>
</protein>
<dbReference type="OrthoDB" id="8922241at2759"/>
<evidence type="ECO:0000256" key="3">
    <source>
        <dbReference type="ARBA" id="ARBA00022737"/>
    </source>
</evidence>
<feature type="region of interest" description="Disordered" evidence="10">
    <location>
        <begin position="709"/>
        <end position="745"/>
    </location>
</feature>
<evidence type="ECO:0000259" key="11">
    <source>
        <dbReference type="PROSITE" id="PS50157"/>
    </source>
</evidence>
<keyword evidence="13" id="KW-1185">Reference proteome</keyword>